<sequence length="122" mass="14041">MEASQLDKTYSAMPTLSSSNQMLILHTDSCRVDSTEPTSYRVPTLNRMPTPKHIPTPIHPDPSWHQKTNSTYFNSVSKSDTFENKPDIADKPLYKLEHMENNNRTLKDLAMSDVLYQPWCIQ</sequence>
<evidence type="ECO:0000313" key="2">
    <source>
        <dbReference type="EMBL" id="RDY03116.1"/>
    </source>
</evidence>
<gene>
    <name evidence="2" type="ORF">CR513_13336</name>
</gene>
<evidence type="ECO:0000313" key="3">
    <source>
        <dbReference type="Proteomes" id="UP000257109"/>
    </source>
</evidence>
<comment type="caution">
    <text evidence="2">The sequence shown here is derived from an EMBL/GenBank/DDBJ whole genome shotgun (WGS) entry which is preliminary data.</text>
</comment>
<proteinExistence type="predicted"/>
<reference evidence="2" key="1">
    <citation type="submission" date="2018-05" db="EMBL/GenBank/DDBJ databases">
        <title>Draft genome of Mucuna pruriens seed.</title>
        <authorList>
            <person name="Nnadi N.E."/>
            <person name="Vos R."/>
            <person name="Hasami M.H."/>
            <person name="Devisetty U.K."/>
            <person name="Aguiy J.C."/>
        </authorList>
    </citation>
    <scope>NUCLEOTIDE SEQUENCE [LARGE SCALE GENOMIC DNA]</scope>
    <source>
        <strain evidence="2">JCA_2017</strain>
    </source>
</reference>
<name>A0A371HK00_MUCPR</name>
<keyword evidence="3" id="KW-1185">Reference proteome</keyword>
<feature type="region of interest" description="Disordered" evidence="1">
    <location>
        <begin position="33"/>
        <end position="69"/>
    </location>
</feature>
<dbReference type="EMBL" id="QJKJ01002382">
    <property type="protein sequence ID" value="RDY03116.1"/>
    <property type="molecule type" value="Genomic_DNA"/>
</dbReference>
<protein>
    <submittedName>
        <fullName evidence="2">Uncharacterized protein</fullName>
    </submittedName>
</protein>
<evidence type="ECO:0000256" key="1">
    <source>
        <dbReference type="SAM" id="MobiDB-lite"/>
    </source>
</evidence>
<accession>A0A371HK00</accession>
<dbReference type="Proteomes" id="UP000257109">
    <property type="component" value="Unassembled WGS sequence"/>
</dbReference>
<organism evidence="2 3">
    <name type="scientific">Mucuna pruriens</name>
    <name type="common">Velvet bean</name>
    <name type="synonym">Dolichos pruriens</name>
    <dbReference type="NCBI Taxonomy" id="157652"/>
    <lineage>
        <taxon>Eukaryota</taxon>
        <taxon>Viridiplantae</taxon>
        <taxon>Streptophyta</taxon>
        <taxon>Embryophyta</taxon>
        <taxon>Tracheophyta</taxon>
        <taxon>Spermatophyta</taxon>
        <taxon>Magnoliopsida</taxon>
        <taxon>eudicotyledons</taxon>
        <taxon>Gunneridae</taxon>
        <taxon>Pentapetalae</taxon>
        <taxon>rosids</taxon>
        <taxon>fabids</taxon>
        <taxon>Fabales</taxon>
        <taxon>Fabaceae</taxon>
        <taxon>Papilionoideae</taxon>
        <taxon>50 kb inversion clade</taxon>
        <taxon>NPAAA clade</taxon>
        <taxon>indigoferoid/millettioid clade</taxon>
        <taxon>Phaseoleae</taxon>
        <taxon>Mucuna</taxon>
    </lineage>
</organism>
<feature type="non-terminal residue" evidence="2">
    <location>
        <position position="1"/>
    </location>
</feature>
<dbReference type="AlphaFoldDB" id="A0A371HK00"/>